<dbReference type="RefSeq" id="WP_315696866.1">
    <property type="nucleotide sequence ID" value="NZ_JANSLM010000003.1"/>
</dbReference>
<sequence length="141" mass="16649">MNQQDITLSKTASLEGQCYKNQQSRVTSEKRRTMDEMREKILNMEKQIWYNWNYLTLLSMIEEGEVKVVSATEYNEIAYPDNLDFIADEKWAVFQKTARKLEEEFGLELIAIPDELDRSFMDGKLSALRYACGEEWEHLYA</sequence>
<reference evidence="1" key="1">
    <citation type="submission" date="2022-08" db="EMBL/GenBank/DDBJ databases">
        <authorList>
            <person name="Kim S.-J."/>
        </authorList>
    </citation>
    <scope>NUCLEOTIDE SEQUENCE</scope>
    <source>
        <strain evidence="1">KJ</strain>
    </source>
</reference>
<dbReference type="Proteomes" id="UP001246473">
    <property type="component" value="Unassembled WGS sequence"/>
</dbReference>
<proteinExistence type="predicted"/>
<dbReference type="AlphaFoldDB" id="A0AAP5Q677"/>
<name>A0AAP5Q677_9BURK</name>
<dbReference type="EMBL" id="JANSLM010000003">
    <property type="protein sequence ID" value="MDT8837790.1"/>
    <property type="molecule type" value="Genomic_DNA"/>
</dbReference>
<accession>A0AAP5Q677</accession>
<evidence type="ECO:0000313" key="1">
    <source>
        <dbReference type="EMBL" id="MDT8837790.1"/>
    </source>
</evidence>
<comment type="caution">
    <text evidence="1">The sequence shown here is derived from an EMBL/GenBank/DDBJ whole genome shotgun (WGS) entry which is preliminary data.</text>
</comment>
<evidence type="ECO:0000313" key="2">
    <source>
        <dbReference type="Proteomes" id="UP001246473"/>
    </source>
</evidence>
<organism evidence="1 2">
    <name type="scientific">Paraburkholderia fungorum</name>
    <dbReference type="NCBI Taxonomy" id="134537"/>
    <lineage>
        <taxon>Bacteria</taxon>
        <taxon>Pseudomonadati</taxon>
        <taxon>Pseudomonadota</taxon>
        <taxon>Betaproteobacteria</taxon>
        <taxon>Burkholderiales</taxon>
        <taxon>Burkholderiaceae</taxon>
        <taxon>Paraburkholderia</taxon>
    </lineage>
</organism>
<gene>
    <name evidence="1" type="ORF">ParKJ_10235</name>
</gene>
<protein>
    <submittedName>
        <fullName evidence="1">Uncharacterized protein</fullName>
    </submittedName>
</protein>